<dbReference type="Gene3D" id="1.10.10.60">
    <property type="entry name" value="Homeodomain-like"/>
    <property type="match status" value="2"/>
</dbReference>
<evidence type="ECO:0000256" key="3">
    <source>
        <dbReference type="ARBA" id="ARBA00022553"/>
    </source>
</evidence>
<evidence type="ECO:0000256" key="5">
    <source>
        <dbReference type="ARBA" id="ARBA00023015"/>
    </source>
</evidence>
<dbReference type="AlphaFoldDB" id="A0A494Y591"/>
<evidence type="ECO:0000256" key="9">
    <source>
        <dbReference type="SAM" id="Coils"/>
    </source>
</evidence>
<proteinExistence type="predicted"/>
<comment type="caution">
    <text evidence="12">The sequence shown here is derived from an EMBL/GenBank/DDBJ whole genome shotgun (WGS) entry which is preliminary data.</text>
</comment>
<evidence type="ECO:0000256" key="2">
    <source>
        <dbReference type="ARBA" id="ARBA00022490"/>
    </source>
</evidence>
<keyword evidence="3 8" id="KW-0597">Phosphoprotein</keyword>
<dbReference type="EMBL" id="RBZM01000002">
    <property type="protein sequence ID" value="RKP57240.1"/>
    <property type="molecule type" value="Genomic_DNA"/>
</dbReference>
<evidence type="ECO:0000313" key="12">
    <source>
        <dbReference type="EMBL" id="RKP57240.1"/>
    </source>
</evidence>
<reference evidence="12 13" key="1">
    <citation type="submission" date="2018-10" db="EMBL/GenBank/DDBJ databases">
        <title>Cohnella sp. M2MS4P-1, whole genome shotgun sequence.</title>
        <authorList>
            <person name="Tuo L."/>
        </authorList>
    </citation>
    <scope>NUCLEOTIDE SEQUENCE [LARGE SCALE GENOMIC DNA]</scope>
    <source>
        <strain evidence="12 13">M2MS4P-1</strain>
    </source>
</reference>
<dbReference type="PRINTS" id="PR00032">
    <property type="entry name" value="HTHARAC"/>
</dbReference>
<dbReference type="CDD" id="cd17536">
    <property type="entry name" value="REC_YesN-like"/>
    <property type="match status" value="1"/>
</dbReference>
<evidence type="ECO:0000256" key="7">
    <source>
        <dbReference type="ARBA" id="ARBA00023163"/>
    </source>
</evidence>
<keyword evidence="2" id="KW-0963">Cytoplasm</keyword>
<dbReference type="InterPro" id="IPR018060">
    <property type="entry name" value="HTH_AraC"/>
</dbReference>
<feature type="domain" description="Response regulatory" evidence="11">
    <location>
        <begin position="3"/>
        <end position="120"/>
    </location>
</feature>
<dbReference type="RefSeq" id="WP_120974855.1">
    <property type="nucleotide sequence ID" value="NZ_RBZM01000002.1"/>
</dbReference>
<dbReference type="PANTHER" id="PTHR42713">
    <property type="entry name" value="HISTIDINE KINASE-RELATED"/>
    <property type="match status" value="1"/>
</dbReference>
<dbReference type="GO" id="GO:0005737">
    <property type="term" value="C:cytoplasm"/>
    <property type="evidence" value="ECO:0007669"/>
    <property type="project" value="UniProtKB-SubCell"/>
</dbReference>
<dbReference type="SUPFAM" id="SSF46689">
    <property type="entry name" value="Homeodomain-like"/>
    <property type="match status" value="2"/>
</dbReference>
<evidence type="ECO:0000256" key="8">
    <source>
        <dbReference type="PROSITE-ProRule" id="PRU00169"/>
    </source>
</evidence>
<evidence type="ECO:0000259" key="11">
    <source>
        <dbReference type="PROSITE" id="PS50110"/>
    </source>
</evidence>
<keyword evidence="9" id="KW-0175">Coiled coil</keyword>
<dbReference type="Pfam" id="PF12833">
    <property type="entry name" value="HTH_18"/>
    <property type="match status" value="1"/>
</dbReference>
<evidence type="ECO:0000256" key="1">
    <source>
        <dbReference type="ARBA" id="ARBA00004496"/>
    </source>
</evidence>
<keyword evidence="6" id="KW-0238">DNA-binding</keyword>
<dbReference type="PANTHER" id="PTHR42713:SF3">
    <property type="entry name" value="TRANSCRIPTIONAL REGULATORY PROTEIN HPTR"/>
    <property type="match status" value="1"/>
</dbReference>
<keyword evidence="7" id="KW-0804">Transcription</keyword>
<dbReference type="InterPro" id="IPR020449">
    <property type="entry name" value="Tscrpt_reg_AraC-type_HTH"/>
</dbReference>
<dbReference type="Pfam" id="PF00072">
    <property type="entry name" value="Response_reg"/>
    <property type="match status" value="1"/>
</dbReference>
<dbReference type="Proteomes" id="UP000282076">
    <property type="component" value="Unassembled WGS sequence"/>
</dbReference>
<gene>
    <name evidence="12" type="ORF">D7Z26_04450</name>
</gene>
<comment type="subcellular location">
    <subcellularLocation>
        <location evidence="1">Cytoplasm</location>
    </subcellularLocation>
</comment>
<feature type="modified residue" description="4-aspartylphosphate" evidence="8">
    <location>
        <position position="55"/>
    </location>
</feature>
<dbReference type="InterPro" id="IPR009057">
    <property type="entry name" value="Homeodomain-like_sf"/>
</dbReference>
<keyword evidence="4" id="KW-0902">Two-component regulatory system</keyword>
<organism evidence="12 13">
    <name type="scientific">Cohnella endophytica</name>
    <dbReference type="NCBI Taxonomy" id="2419778"/>
    <lineage>
        <taxon>Bacteria</taxon>
        <taxon>Bacillati</taxon>
        <taxon>Bacillota</taxon>
        <taxon>Bacilli</taxon>
        <taxon>Bacillales</taxon>
        <taxon>Paenibacillaceae</taxon>
        <taxon>Cohnella</taxon>
    </lineage>
</organism>
<dbReference type="PROSITE" id="PS50110">
    <property type="entry name" value="RESPONSE_REGULATORY"/>
    <property type="match status" value="1"/>
</dbReference>
<dbReference type="InterPro" id="IPR051552">
    <property type="entry name" value="HptR"/>
</dbReference>
<dbReference type="GO" id="GO:0003700">
    <property type="term" value="F:DNA-binding transcription factor activity"/>
    <property type="evidence" value="ECO:0007669"/>
    <property type="project" value="InterPro"/>
</dbReference>
<dbReference type="Pfam" id="PF17853">
    <property type="entry name" value="GGDEF_2"/>
    <property type="match status" value="1"/>
</dbReference>
<keyword evidence="13" id="KW-1185">Reference proteome</keyword>
<dbReference type="PROSITE" id="PS01124">
    <property type="entry name" value="HTH_ARAC_FAMILY_2"/>
    <property type="match status" value="1"/>
</dbReference>
<dbReference type="GO" id="GO:0000160">
    <property type="term" value="P:phosphorelay signal transduction system"/>
    <property type="evidence" value="ECO:0007669"/>
    <property type="project" value="UniProtKB-KW"/>
</dbReference>
<dbReference type="SUPFAM" id="SSF52172">
    <property type="entry name" value="CheY-like"/>
    <property type="match status" value="1"/>
</dbReference>
<feature type="coiled-coil region" evidence="9">
    <location>
        <begin position="109"/>
        <end position="136"/>
    </location>
</feature>
<accession>A0A494Y591</accession>
<dbReference type="GO" id="GO:0043565">
    <property type="term" value="F:sequence-specific DNA binding"/>
    <property type="evidence" value="ECO:0007669"/>
    <property type="project" value="InterPro"/>
</dbReference>
<evidence type="ECO:0000256" key="4">
    <source>
        <dbReference type="ARBA" id="ARBA00023012"/>
    </source>
</evidence>
<evidence type="ECO:0000259" key="10">
    <source>
        <dbReference type="PROSITE" id="PS01124"/>
    </source>
</evidence>
<feature type="domain" description="HTH araC/xylS-type" evidence="10">
    <location>
        <begin position="434"/>
        <end position="533"/>
    </location>
</feature>
<dbReference type="SMART" id="SM00342">
    <property type="entry name" value="HTH_ARAC"/>
    <property type="match status" value="1"/>
</dbReference>
<dbReference type="InterPro" id="IPR011006">
    <property type="entry name" value="CheY-like_superfamily"/>
</dbReference>
<dbReference type="InterPro" id="IPR041522">
    <property type="entry name" value="CdaR_GGDEF"/>
</dbReference>
<evidence type="ECO:0000313" key="13">
    <source>
        <dbReference type="Proteomes" id="UP000282076"/>
    </source>
</evidence>
<keyword evidence="5" id="KW-0805">Transcription regulation</keyword>
<protein>
    <submittedName>
        <fullName evidence="12">Response regulator</fullName>
    </submittedName>
</protein>
<dbReference type="Gene3D" id="3.40.50.2300">
    <property type="match status" value="1"/>
</dbReference>
<dbReference type="SMART" id="SM00448">
    <property type="entry name" value="REC"/>
    <property type="match status" value="1"/>
</dbReference>
<dbReference type="OrthoDB" id="9794370at2"/>
<sequence length="539" mass="61900">MYKLLIVDDEALVREAIKEQMDWAKLGFECVGDCEDGLEALEFIRRETPDVVLTDIGMPFMDGLELTRELAAHYPDVKVIILTGYDDFDFAQQALKLQAVDYVLKPITAAELETILKKLASELDLVRSRAQDHEKLKRQLTESLPLLKERFLERLVTSPMTERQIKESCEYFELRWKGPFLIELAADVDKWELQAPSTLFDRELIRFGLYNIAQEIAGKYEGSESFRDRENRVLVLLSGEEENELQERAIQLAEQLHEAATSYLPIQLSIGIGHACRWSDNAPLAHRSAMSALEYSYVIGSNAVIPISDMESRERPELLSVVGWDGELITKLKTGTPQEMEDWVTRLFSSFREHVFPFGVCTIYLQRLAVTMMHALYEMNYDSAQVFGESTNLVTELGRFGSLDEIEDWMKEACVKAVTVIRGKREDQTLGQITKAIEYVKRNYMDPELSLKTVCRHVSMSGSYFSSIFKQHNGRSFVEYVTHERMEKARELLSLTGMKSYEVAYAVGYSDPHYFSGAFKKHFGETPMDYRNKTMTWKA</sequence>
<name>A0A494Y591_9BACL</name>
<evidence type="ECO:0000256" key="6">
    <source>
        <dbReference type="ARBA" id="ARBA00023125"/>
    </source>
</evidence>
<dbReference type="InterPro" id="IPR001789">
    <property type="entry name" value="Sig_transdc_resp-reg_receiver"/>
</dbReference>